<gene>
    <name evidence="2" type="ORF">GGQ93_000250</name>
</gene>
<dbReference type="Proteomes" id="UP000527324">
    <property type="component" value="Unassembled WGS sequence"/>
</dbReference>
<accession>A0A7W9C416</accession>
<dbReference type="InterPro" id="IPR004891">
    <property type="entry name" value="Mercury-R_MerC"/>
</dbReference>
<organism evidence="2 3">
    <name type="scientific">Brevundimonas aurantiaca</name>
    <dbReference type="NCBI Taxonomy" id="74316"/>
    <lineage>
        <taxon>Bacteria</taxon>
        <taxon>Pseudomonadati</taxon>
        <taxon>Pseudomonadota</taxon>
        <taxon>Alphaproteobacteria</taxon>
        <taxon>Caulobacterales</taxon>
        <taxon>Caulobacteraceae</taxon>
        <taxon>Brevundimonas</taxon>
    </lineage>
</organism>
<dbReference type="Pfam" id="PF03203">
    <property type="entry name" value="MerC"/>
    <property type="match status" value="1"/>
</dbReference>
<keyword evidence="1" id="KW-1133">Transmembrane helix</keyword>
<evidence type="ECO:0000313" key="3">
    <source>
        <dbReference type="Proteomes" id="UP000527324"/>
    </source>
</evidence>
<dbReference type="AlphaFoldDB" id="A0A7W9C416"/>
<keyword evidence="1" id="KW-0472">Membrane</keyword>
<dbReference type="GO" id="GO:0015097">
    <property type="term" value="F:mercury ion transmembrane transporter activity"/>
    <property type="evidence" value="ECO:0007669"/>
    <property type="project" value="InterPro"/>
</dbReference>
<evidence type="ECO:0000256" key="1">
    <source>
        <dbReference type="SAM" id="Phobius"/>
    </source>
</evidence>
<feature type="transmembrane region" description="Helical" evidence="1">
    <location>
        <begin position="49"/>
        <end position="68"/>
    </location>
</feature>
<sequence length="132" mass="13370">MPPAPTDTGRSRPIDLFGAGLSVFCVVHCVSSAGVLGLLPLAGLAGGEWLHWTLAGVAACAAWIALVTPRVGAPMMLRGLAIAAILALVAGAAERPTVETAPIATIVGGLSLVLAHLLNVVRLKRARTPQPA</sequence>
<dbReference type="GO" id="GO:0016020">
    <property type="term" value="C:membrane"/>
    <property type="evidence" value="ECO:0007669"/>
    <property type="project" value="InterPro"/>
</dbReference>
<keyword evidence="1" id="KW-0812">Transmembrane</keyword>
<feature type="transmembrane region" description="Helical" evidence="1">
    <location>
        <begin position="100"/>
        <end position="121"/>
    </location>
</feature>
<keyword evidence="3" id="KW-1185">Reference proteome</keyword>
<comment type="caution">
    <text evidence="2">The sequence shown here is derived from an EMBL/GenBank/DDBJ whole genome shotgun (WGS) entry which is preliminary data.</text>
</comment>
<dbReference type="EMBL" id="JACHOQ010000001">
    <property type="protein sequence ID" value="MBB5738559.1"/>
    <property type="molecule type" value="Genomic_DNA"/>
</dbReference>
<feature type="transmembrane region" description="Helical" evidence="1">
    <location>
        <begin position="75"/>
        <end position="94"/>
    </location>
</feature>
<feature type="transmembrane region" description="Helical" evidence="1">
    <location>
        <begin position="21"/>
        <end position="43"/>
    </location>
</feature>
<proteinExistence type="predicted"/>
<evidence type="ECO:0000313" key="2">
    <source>
        <dbReference type="EMBL" id="MBB5738559.1"/>
    </source>
</evidence>
<reference evidence="2 3" key="1">
    <citation type="submission" date="2020-08" db="EMBL/GenBank/DDBJ databases">
        <title>Genomic Encyclopedia of Type Strains, Phase IV (KMG-IV): sequencing the most valuable type-strain genomes for metagenomic binning, comparative biology and taxonomic classification.</title>
        <authorList>
            <person name="Goeker M."/>
        </authorList>
    </citation>
    <scope>NUCLEOTIDE SEQUENCE [LARGE SCALE GENOMIC DNA]</scope>
    <source>
        <strain evidence="2 3">DSM 4731</strain>
    </source>
</reference>
<dbReference type="RefSeq" id="WP_054766317.1">
    <property type="nucleotide sequence ID" value="NZ_CAJFZS010000001.1"/>
</dbReference>
<name>A0A7W9C416_9CAUL</name>
<protein>
    <submittedName>
        <fullName evidence="2">Putative membrane protein</fullName>
    </submittedName>
</protein>